<sequence>MIRLNLLPKNLRRRVEPGWWRLLALLFALVVLGVLGLVHYTAYTELSLAKAERDQLQAEVEALRPFIAELGRLQEERKALEALLAIREGLEKNAVPWSQYLAAFINQIPKAGGRLEVALRSVSARALSEEEAARLAQEGTYDGKRVRVEFALQGEALSREALVRFIRAFETSPRFGIEFQGASLDEGRGLYTFSARVGVTGGESGAR</sequence>
<feature type="domain" description="PilN biogenesis protein dimerization" evidence="1">
    <location>
        <begin position="97"/>
        <end position="201"/>
    </location>
</feature>
<reference evidence="2 3" key="1">
    <citation type="submission" date="2016-01" db="EMBL/GenBank/DDBJ databases">
        <title>Genome sequence of Thermus parvatiensis, a thermophile isolated from a hot water spring.</title>
        <authorList>
            <person name="Tripathi C."/>
            <person name="Lal R."/>
        </authorList>
    </citation>
    <scope>NUCLEOTIDE SEQUENCE [LARGE SCALE GENOMIC DNA]</scope>
    <source>
        <strain evidence="2 3">RL</strain>
    </source>
</reference>
<organism evidence="2 3">
    <name type="scientific">Thermus parvatiensis</name>
    <dbReference type="NCBI Taxonomy" id="456163"/>
    <lineage>
        <taxon>Bacteria</taxon>
        <taxon>Thermotogati</taxon>
        <taxon>Deinococcota</taxon>
        <taxon>Deinococci</taxon>
        <taxon>Thermales</taxon>
        <taxon>Thermaceae</taxon>
        <taxon>Thermus</taxon>
    </lineage>
</organism>
<evidence type="ECO:0000313" key="2">
    <source>
        <dbReference type="EMBL" id="AMA75363.1"/>
    </source>
</evidence>
<dbReference type="InterPro" id="IPR052534">
    <property type="entry name" value="Extracell_DNA_Util/SecSys_Comp"/>
</dbReference>
<dbReference type="Pfam" id="PF18222">
    <property type="entry name" value="PilN_bio_d"/>
    <property type="match status" value="1"/>
</dbReference>
<accession>A0A0X8D8R3</accession>
<dbReference type="RefSeq" id="WP_060384272.1">
    <property type="nucleotide sequence ID" value="NZ_CP014141.1"/>
</dbReference>
<protein>
    <submittedName>
        <fullName evidence="2">Competence protein</fullName>
    </submittedName>
</protein>
<dbReference type="AlphaFoldDB" id="A0A0X8D8R3"/>
<dbReference type="InterPro" id="IPR040888">
    <property type="entry name" value="PilN_bio_d"/>
</dbReference>
<evidence type="ECO:0000259" key="1">
    <source>
        <dbReference type="Pfam" id="PF18222"/>
    </source>
</evidence>
<dbReference type="KEGG" id="tpar:AV541_03830"/>
<dbReference type="Gene3D" id="3.30.70.2830">
    <property type="match status" value="1"/>
</dbReference>
<proteinExistence type="predicted"/>
<dbReference type="EMBL" id="CP014141">
    <property type="protein sequence ID" value="AMA75363.1"/>
    <property type="molecule type" value="Genomic_DNA"/>
</dbReference>
<dbReference type="PANTHER" id="PTHR40278:SF1">
    <property type="entry name" value="DNA UTILIZATION PROTEIN HOFN"/>
    <property type="match status" value="1"/>
</dbReference>
<evidence type="ECO:0000313" key="3">
    <source>
        <dbReference type="Proteomes" id="UP000061630"/>
    </source>
</evidence>
<gene>
    <name evidence="2" type="ORF">AV541_03830</name>
</gene>
<dbReference type="PANTHER" id="PTHR40278">
    <property type="entry name" value="DNA UTILIZATION PROTEIN HOFN"/>
    <property type="match status" value="1"/>
</dbReference>
<dbReference type="Proteomes" id="UP000061630">
    <property type="component" value="Chromosome"/>
</dbReference>
<name>A0A0X8D8R3_9DEIN</name>